<gene>
    <name evidence="1" type="ORF">DAKH74_016630</name>
</gene>
<protein>
    <submittedName>
        <fullName evidence="1">Uncharacterized protein</fullName>
    </submittedName>
</protein>
<dbReference type="EMBL" id="BTGD01000003">
    <property type="protein sequence ID" value="GMM55047.1"/>
    <property type="molecule type" value="Genomic_DNA"/>
</dbReference>
<evidence type="ECO:0000313" key="1">
    <source>
        <dbReference type="EMBL" id="GMM55047.1"/>
    </source>
</evidence>
<proteinExistence type="predicted"/>
<reference evidence="1 2" key="1">
    <citation type="journal article" date="2023" name="Elife">
        <title>Identification of key yeast species and microbe-microbe interactions impacting larval growth of Drosophila in the wild.</title>
        <authorList>
            <person name="Mure A."/>
            <person name="Sugiura Y."/>
            <person name="Maeda R."/>
            <person name="Honda K."/>
            <person name="Sakurai N."/>
            <person name="Takahashi Y."/>
            <person name="Watada M."/>
            <person name="Katoh T."/>
            <person name="Gotoh A."/>
            <person name="Gotoh Y."/>
            <person name="Taniguchi I."/>
            <person name="Nakamura K."/>
            <person name="Hayashi T."/>
            <person name="Katayama T."/>
            <person name="Uemura T."/>
            <person name="Hattori Y."/>
        </authorList>
    </citation>
    <scope>NUCLEOTIDE SEQUENCE [LARGE SCALE GENOMIC DNA]</scope>
    <source>
        <strain evidence="1 2">KH-74</strain>
    </source>
</reference>
<dbReference type="Proteomes" id="UP001377567">
    <property type="component" value="Unassembled WGS sequence"/>
</dbReference>
<dbReference type="AlphaFoldDB" id="A0AAV5RVC6"/>
<keyword evidence="2" id="KW-1185">Reference proteome</keyword>
<organism evidence="1 2">
    <name type="scientific">Maudiozyma humilis</name>
    <name type="common">Sour dough yeast</name>
    <name type="synonym">Kazachstania humilis</name>
    <dbReference type="NCBI Taxonomy" id="51915"/>
    <lineage>
        <taxon>Eukaryota</taxon>
        <taxon>Fungi</taxon>
        <taxon>Dikarya</taxon>
        <taxon>Ascomycota</taxon>
        <taxon>Saccharomycotina</taxon>
        <taxon>Saccharomycetes</taxon>
        <taxon>Saccharomycetales</taxon>
        <taxon>Saccharomycetaceae</taxon>
        <taxon>Maudiozyma</taxon>
    </lineage>
</organism>
<sequence>MLRVTLCVTTRAHRNCRRSAAACCLFWREPLRAGNAAACRAAVSEVTAIVPLDLDVDVEGRVGYAQEEWLFRGAI</sequence>
<accession>A0AAV5RVC6</accession>
<name>A0AAV5RVC6_MAUHU</name>
<comment type="caution">
    <text evidence="1">The sequence shown here is derived from an EMBL/GenBank/DDBJ whole genome shotgun (WGS) entry which is preliminary data.</text>
</comment>
<evidence type="ECO:0000313" key="2">
    <source>
        <dbReference type="Proteomes" id="UP001377567"/>
    </source>
</evidence>